<dbReference type="Proteomes" id="UP000265140">
    <property type="component" value="Chromosome 3"/>
</dbReference>
<keyword evidence="4" id="KW-0472">Membrane</keyword>
<evidence type="ECO:0000313" key="9">
    <source>
        <dbReference type="Ensembl" id="ENSELUP00000016269.2"/>
    </source>
</evidence>
<feature type="compositionally biased region" description="Basic and acidic residues" evidence="7">
    <location>
        <begin position="160"/>
        <end position="177"/>
    </location>
</feature>
<feature type="region of interest" description="Disordered" evidence="7">
    <location>
        <begin position="296"/>
        <end position="352"/>
    </location>
</feature>
<keyword evidence="10" id="KW-1185">Reference proteome</keyword>
<dbReference type="OrthoDB" id="71307at2759"/>
<evidence type="ECO:0000256" key="5">
    <source>
        <dbReference type="ARBA" id="ARBA00023054"/>
    </source>
</evidence>
<dbReference type="PROSITE" id="PS51228">
    <property type="entry name" value="ACB_2"/>
    <property type="match status" value="1"/>
</dbReference>
<dbReference type="Bgee" id="ENSELUG00000016101">
    <property type="expression patterns" value="Expressed in ovary and 14 other cell types or tissues"/>
</dbReference>
<keyword evidence="4" id="KW-1133">Transmembrane helix</keyword>
<reference evidence="10" key="1">
    <citation type="journal article" date="2014" name="PLoS ONE">
        <title>The genome and linkage map of the northern pike (Esox lucius): conserved synteny revealed between the salmonid sister group and the Neoteleostei.</title>
        <authorList>
            <person name="Rondeau E.B."/>
            <person name="Minkley D.R."/>
            <person name="Leong J.S."/>
            <person name="Messmer A.M."/>
            <person name="Jantzen J.R."/>
            <person name="von Schalburg K.R."/>
            <person name="Lemon C."/>
            <person name="Bird N.H."/>
            <person name="Koop B.F."/>
        </authorList>
    </citation>
    <scope>NUCLEOTIDE SEQUENCE</scope>
</reference>
<dbReference type="Pfam" id="PF00887">
    <property type="entry name" value="ACBP"/>
    <property type="match status" value="1"/>
</dbReference>
<dbReference type="Gene3D" id="1.20.80.10">
    <property type="match status" value="1"/>
</dbReference>
<dbReference type="Ensembl" id="ENSELUT00000025557.3">
    <property type="protein sequence ID" value="ENSELUP00000016269.2"/>
    <property type="gene ID" value="ENSELUG00000016101.3"/>
</dbReference>
<feature type="compositionally biased region" description="Basic and acidic residues" evidence="7">
    <location>
        <begin position="334"/>
        <end position="347"/>
    </location>
</feature>
<dbReference type="OMA" id="PYMQFNG"/>
<feature type="region of interest" description="Disordered" evidence="7">
    <location>
        <begin position="152"/>
        <end position="254"/>
    </location>
</feature>
<comment type="subcellular location">
    <subcellularLocation>
        <location evidence="1">Membrane</location>
        <topology evidence="1">Single-pass membrane protein</topology>
    </subcellularLocation>
</comment>
<dbReference type="GO" id="GO:0006631">
    <property type="term" value="P:fatty acid metabolic process"/>
    <property type="evidence" value="ECO:0007669"/>
    <property type="project" value="TreeGrafter"/>
</dbReference>
<dbReference type="STRING" id="8010.ENSELUP00000016269"/>
<dbReference type="PANTHER" id="PTHR23310">
    <property type="entry name" value="ACYL-COA-BINDING PROTEIN, ACBP"/>
    <property type="match status" value="1"/>
</dbReference>
<evidence type="ECO:0000259" key="8">
    <source>
        <dbReference type="PROSITE" id="PS51228"/>
    </source>
</evidence>
<dbReference type="InterPro" id="IPR035984">
    <property type="entry name" value="Acyl-CoA-binding_sf"/>
</dbReference>
<feature type="compositionally biased region" description="Polar residues" evidence="7">
    <location>
        <begin position="219"/>
        <end position="243"/>
    </location>
</feature>
<sequence>MELAEEDELETRFDAAVRVIRSLPEDGSYQPSDDMMLMFYSYYKQAKFGPCNIPRPRGYWDTAGKAKWDAWNSLGNMSKTEAMQAYVSDIQLILETLPVTEEVSDLLEALGGVFFEEVEGGVQEEERPYAVAAGFGSLEIWADIQTKVPERKSNSMVMVGKEESKEGMKEARKLTEEEKVDCDEEEDSDDEEEDDERERKHPGPNRSRLRMEDPRCGSEVSSSNGSMEPSVSSVTYGTHSSLNSEEEEEELAYSKQPLPENRFQHLNGHLSEHLRATESDNEEFCDSIEHLVMEEESAVPRVHSSGRRASEAKRSLQRETNLNMDEDLSLLEDSPNREGLHTERRDSCWSMSGIGSRSSGLGSGSQLCTNENAAERWVMQSSTEAAASGDLNDYIAGVLTRLQEDMANVLQRLNTLEALTTIQTRSLSQARQNDSLSIARERPSWWPFHLCPATLVFSTVWPLIAHWLVQIYLQRRSRQVFHCNLYPASSEPCELGGHFSVYGCCTRAYIVRWWKVMGVVGEGEHDSISTSYYNNSDNFTVTGDVRDPSTMSFGGLPSLECVLLGGGDLCIVRYQVVKMKNNYSPKKKFSSQENELRTM</sequence>
<reference evidence="9" key="3">
    <citation type="submission" date="2025-08" db="UniProtKB">
        <authorList>
            <consortium name="Ensembl"/>
        </authorList>
    </citation>
    <scope>IDENTIFICATION</scope>
</reference>
<evidence type="ECO:0000256" key="3">
    <source>
        <dbReference type="ARBA" id="ARBA00022692"/>
    </source>
</evidence>
<dbReference type="InterPro" id="IPR014352">
    <property type="entry name" value="FERM/acyl-CoA-bd_prot_sf"/>
</dbReference>
<dbReference type="GeneTree" id="ENSGT00940000156350"/>
<keyword evidence="6" id="KW-0446">Lipid-binding</keyword>
<dbReference type="InterPro" id="IPR000582">
    <property type="entry name" value="Acyl-CoA-binding_protein"/>
</dbReference>
<keyword evidence="2" id="KW-0813">Transport</keyword>
<dbReference type="GO" id="GO:0016020">
    <property type="term" value="C:membrane"/>
    <property type="evidence" value="ECO:0007669"/>
    <property type="project" value="UniProtKB-SubCell"/>
</dbReference>
<evidence type="ECO:0000256" key="1">
    <source>
        <dbReference type="ARBA" id="ARBA00004167"/>
    </source>
</evidence>
<dbReference type="GO" id="GO:0005777">
    <property type="term" value="C:peroxisome"/>
    <property type="evidence" value="ECO:0007669"/>
    <property type="project" value="TreeGrafter"/>
</dbReference>
<dbReference type="SUPFAM" id="SSF47027">
    <property type="entry name" value="Acyl-CoA binding protein"/>
    <property type="match status" value="1"/>
</dbReference>
<dbReference type="InParanoid" id="A0A3P8YI66"/>
<dbReference type="PANTHER" id="PTHR23310:SF6">
    <property type="entry name" value="ACYL-COA-BINDING DOMAIN-CONTAINING PROTEIN 5"/>
    <property type="match status" value="1"/>
</dbReference>
<dbReference type="AlphaFoldDB" id="A0A3P8YI66"/>
<reference evidence="9" key="2">
    <citation type="submission" date="2020-02" db="EMBL/GenBank/DDBJ databases">
        <title>Esox lucius (northern pike) genome, fEsoLuc1, primary haplotype.</title>
        <authorList>
            <person name="Myers G."/>
            <person name="Karagic N."/>
            <person name="Meyer A."/>
            <person name="Pippel M."/>
            <person name="Reichard M."/>
            <person name="Winkler S."/>
            <person name="Tracey A."/>
            <person name="Sims Y."/>
            <person name="Howe K."/>
            <person name="Rhie A."/>
            <person name="Formenti G."/>
            <person name="Durbin R."/>
            <person name="Fedrigo O."/>
            <person name="Jarvis E.D."/>
        </authorList>
    </citation>
    <scope>NUCLEOTIDE SEQUENCE [LARGE SCALE GENOMIC DNA]</scope>
</reference>
<reference evidence="9" key="4">
    <citation type="submission" date="2025-09" db="UniProtKB">
        <authorList>
            <consortium name="Ensembl"/>
        </authorList>
    </citation>
    <scope>IDENTIFICATION</scope>
</reference>
<feature type="compositionally biased region" description="Acidic residues" evidence="7">
    <location>
        <begin position="178"/>
        <end position="196"/>
    </location>
</feature>
<protein>
    <recommendedName>
        <fullName evidence="8">ACB domain-containing protein</fullName>
    </recommendedName>
</protein>
<evidence type="ECO:0000313" key="10">
    <source>
        <dbReference type="Proteomes" id="UP000265140"/>
    </source>
</evidence>
<dbReference type="FunFam" id="1.20.80.10:FF:000010">
    <property type="entry name" value="Acyl-CoA-binding domain-containing protein 5"/>
    <property type="match status" value="1"/>
</dbReference>
<dbReference type="GO" id="GO:0000062">
    <property type="term" value="F:fatty-acyl-CoA binding"/>
    <property type="evidence" value="ECO:0007669"/>
    <property type="project" value="InterPro"/>
</dbReference>
<dbReference type="PRINTS" id="PR00689">
    <property type="entry name" value="ACOABINDINGP"/>
</dbReference>
<keyword evidence="5" id="KW-0175">Coiled coil</keyword>
<evidence type="ECO:0000256" key="6">
    <source>
        <dbReference type="ARBA" id="ARBA00023121"/>
    </source>
</evidence>
<organism evidence="9 10">
    <name type="scientific">Esox lucius</name>
    <name type="common">Northern pike</name>
    <dbReference type="NCBI Taxonomy" id="8010"/>
    <lineage>
        <taxon>Eukaryota</taxon>
        <taxon>Metazoa</taxon>
        <taxon>Chordata</taxon>
        <taxon>Craniata</taxon>
        <taxon>Vertebrata</taxon>
        <taxon>Euteleostomi</taxon>
        <taxon>Actinopterygii</taxon>
        <taxon>Neopterygii</taxon>
        <taxon>Teleostei</taxon>
        <taxon>Protacanthopterygii</taxon>
        <taxon>Esociformes</taxon>
        <taxon>Esocidae</taxon>
        <taxon>Esox</taxon>
    </lineage>
</organism>
<evidence type="ECO:0000256" key="7">
    <source>
        <dbReference type="SAM" id="MobiDB-lite"/>
    </source>
</evidence>
<proteinExistence type="predicted"/>
<feature type="compositionally biased region" description="Basic and acidic residues" evidence="7">
    <location>
        <begin position="308"/>
        <end position="317"/>
    </location>
</feature>
<feature type="domain" description="ACB" evidence="8">
    <location>
        <begin position="9"/>
        <end position="99"/>
    </location>
</feature>
<keyword evidence="3" id="KW-0812">Transmembrane</keyword>
<evidence type="ECO:0000256" key="2">
    <source>
        <dbReference type="ARBA" id="ARBA00022448"/>
    </source>
</evidence>
<name>A0A3P8YI66_ESOLU</name>
<evidence type="ECO:0000256" key="4">
    <source>
        <dbReference type="ARBA" id="ARBA00022989"/>
    </source>
</evidence>
<accession>A0A3P8YI66</accession>